<organism evidence="2 3">
    <name type="scientific">Cucurbita argyrosperma subsp. sororia</name>
    <dbReference type="NCBI Taxonomy" id="37648"/>
    <lineage>
        <taxon>Eukaryota</taxon>
        <taxon>Viridiplantae</taxon>
        <taxon>Streptophyta</taxon>
        <taxon>Embryophyta</taxon>
        <taxon>Tracheophyta</taxon>
        <taxon>Spermatophyta</taxon>
        <taxon>Magnoliopsida</taxon>
        <taxon>eudicotyledons</taxon>
        <taxon>Gunneridae</taxon>
        <taxon>Pentapetalae</taxon>
        <taxon>rosids</taxon>
        <taxon>fabids</taxon>
        <taxon>Cucurbitales</taxon>
        <taxon>Cucurbitaceae</taxon>
        <taxon>Cucurbiteae</taxon>
        <taxon>Cucurbita</taxon>
    </lineage>
</organism>
<dbReference type="AlphaFoldDB" id="A0AAV6P2X8"/>
<evidence type="ECO:0000313" key="3">
    <source>
        <dbReference type="Proteomes" id="UP000685013"/>
    </source>
</evidence>
<reference evidence="2 3" key="1">
    <citation type="journal article" date="2021" name="Hortic Res">
        <title>The domestication of Cucurbita argyrosperma as revealed by the genome of its wild relative.</title>
        <authorList>
            <person name="Barrera-Redondo J."/>
            <person name="Sanchez-de la Vega G."/>
            <person name="Aguirre-Liguori J.A."/>
            <person name="Castellanos-Morales G."/>
            <person name="Gutierrez-Guerrero Y.T."/>
            <person name="Aguirre-Dugua X."/>
            <person name="Aguirre-Planter E."/>
            <person name="Tenaillon M.I."/>
            <person name="Lira-Saade R."/>
            <person name="Eguiarte L.E."/>
        </authorList>
    </citation>
    <scope>NUCLEOTIDE SEQUENCE [LARGE SCALE GENOMIC DNA]</scope>
    <source>
        <strain evidence="2">JBR-2021</strain>
    </source>
</reference>
<protein>
    <submittedName>
        <fullName evidence="2">Uncharacterized protein</fullName>
    </submittedName>
</protein>
<dbReference type="Proteomes" id="UP000685013">
    <property type="component" value="Chromosome 2"/>
</dbReference>
<evidence type="ECO:0000313" key="2">
    <source>
        <dbReference type="EMBL" id="KAG6605980.1"/>
    </source>
</evidence>
<comment type="caution">
    <text evidence="2">The sequence shown here is derived from an EMBL/GenBank/DDBJ whole genome shotgun (WGS) entry which is preliminary data.</text>
</comment>
<sequence length="74" mass="8344">MMPWLGQEGLEFQARCGGGFCRQPCRGSVELGLVVLKKDKDLMDMYSQNIGWNSFWCSAFCLVLVLLASRKLPN</sequence>
<keyword evidence="3" id="KW-1185">Reference proteome</keyword>
<name>A0AAV6P2X8_9ROSI</name>
<evidence type="ECO:0000256" key="1">
    <source>
        <dbReference type="SAM" id="Phobius"/>
    </source>
</evidence>
<accession>A0AAV6P2X8</accession>
<feature type="non-terminal residue" evidence="2">
    <location>
        <position position="1"/>
    </location>
</feature>
<keyword evidence="1" id="KW-1133">Transmembrane helix</keyword>
<dbReference type="EMBL" id="JAGKQH010000002">
    <property type="protein sequence ID" value="KAG6605980.1"/>
    <property type="molecule type" value="Genomic_DNA"/>
</dbReference>
<keyword evidence="1" id="KW-0812">Transmembrane</keyword>
<keyword evidence="1" id="KW-0472">Membrane</keyword>
<gene>
    <name evidence="2" type="ORF">SDJN03_03297</name>
</gene>
<proteinExistence type="predicted"/>
<feature type="transmembrane region" description="Helical" evidence="1">
    <location>
        <begin position="50"/>
        <end position="68"/>
    </location>
</feature>